<comment type="caution">
    <text evidence="1">The sequence shown here is derived from an EMBL/GenBank/DDBJ whole genome shotgun (WGS) entry which is preliminary data.</text>
</comment>
<protein>
    <submittedName>
        <fullName evidence="1">Uncharacterized protein</fullName>
    </submittedName>
</protein>
<organism evidence="1 2">
    <name type="scientific">Vaccinium darrowii</name>
    <dbReference type="NCBI Taxonomy" id="229202"/>
    <lineage>
        <taxon>Eukaryota</taxon>
        <taxon>Viridiplantae</taxon>
        <taxon>Streptophyta</taxon>
        <taxon>Embryophyta</taxon>
        <taxon>Tracheophyta</taxon>
        <taxon>Spermatophyta</taxon>
        <taxon>Magnoliopsida</taxon>
        <taxon>eudicotyledons</taxon>
        <taxon>Gunneridae</taxon>
        <taxon>Pentapetalae</taxon>
        <taxon>asterids</taxon>
        <taxon>Ericales</taxon>
        <taxon>Ericaceae</taxon>
        <taxon>Vaccinioideae</taxon>
        <taxon>Vaccinieae</taxon>
        <taxon>Vaccinium</taxon>
    </lineage>
</organism>
<keyword evidence="2" id="KW-1185">Reference proteome</keyword>
<sequence length="225" mass="25559">MEQQMEASHEAMQETIATLTGKLVTLFSGPRQQHQHSNCHLGEDEVTEGEFVVNPFARQQPRGELQRVIVDNSNRQWKTDMKVEIPKFHGGLTPEKFVDWVAIVDETLELKEVPEAKQVPLVATRLRESQEQLVSRYVDGLRQQFQDELDMFDLHTVTEAMARGKTLEKRFSRRHMGGNWNGHNRLSAPQNRAIGAPIAPKPVAPQVNRKVGTGFRCFKCGEPGH</sequence>
<name>A0ACB7X3J7_9ERIC</name>
<evidence type="ECO:0000313" key="1">
    <source>
        <dbReference type="EMBL" id="KAH7835277.1"/>
    </source>
</evidence>
<evidence type="ECO:0000313" key="2">
    <source>
        <dbReference type="Proteomes" id="UP000828048"/>
    </source>
</evidence>
<reference evidence="1 2" key="1">
    <citation type="journal article" date="2021" name="Hortic Res">
        <title>High-quality reference genome and annotation aids understanding of berry development for evergreen blueberry (Vaccinium darrowii).</title>
        <authorList>
            <person name="Yu J."/>
            <person name="Hulse-Kemp A.M."/>
            <person name="Babiker E."/>
            <person name="Staton M."/>
        </authorList>
    </citation>
    <scope>NUCLEOTIDE SEQUENCE [LARGE SCALE GENOMIC DNA]</scope>
    <source>
        <strain evidence="2">cv. NJ 8807/NJ 8810</strain>
        <tissue evidence="1">Young leaf</tissue>
    </source>
</reference>
<proteinExistence type="predicted"/>
<gene>
    <name evidence="1" type="ORF">Vadar_024651</name>
</gene>
<dbReference type="EMBL" id="CM037152">
    <property type="protein sequence ID" value="KAH7835277.1"/>
    <property type="molecule type" value="Genomic_DNA"/>
</dbReference>
<accession>A0ACB7X3J7</accession>
<dbReference type="Proteomes" id="UP000828048">
    <property type="component" value="Chromosome 2"/>
</dbReference>